<accession>A0ABW4BK12</accession>
<keyword evidence="1" id="KW-0805">Transcription regulation</keyword>
<dbReference type="PROSITE" id="PS00041">
    <property type="entry name" value="HTH_ARAC_FAMILY_1"/>
    <property type="match status" value="1"/>
</dbReference>
<keyword evidence="4" id="KW-1133">Transmembrane helix</keyword>
<dbReference type="Pfam" id="PF12833">
    <property type="entry name" value="HTH_18"/>
    <property type="match status" value="1"/>
</dbReference>
<keyword evidence="4" id="KW-0472">Membrane</keyword>
<feature type="domain" description="HTH araC/xylS-type" evidence="5">
    <location>
        <begin position="611"/>
        <end position="710"/>
    </location>
</feature>
<evidence type="ECO:0000313" key="6">
    <source>
        <dbReference type="EMBL" id="MFD1410269.1"/>
    </source>
</evidence>
<dbReference type="PANTHER" id="PTHR43280:SF28">
    <property type="entry name" value="HTH-TYPE TRANSCRIPTIONAL ACTIVATOR RHAS"/>
    <property type="match status" value="1"/>
</dbReference>
<dbReference type="SMART" id="SM00342">
    <property type="entry name" value="HTH_ARAC"/>
    <property type="match status" value="1"/>
</dbReference>
<sequence>MSMYLAFFIAVFLLPVLLLTGNWMRNELNRQQENIVATHDRALKQTTANLDDTISHLITTAHQISLDTAFIGAPQEYPDFERIEQAIDRYNLSSQLITRTFIHMDSTPDTLYSADGTYTFSEASNKYGLLPTRINSNQRLNILHDNAPTLLTVPTNSSTDQMTLVVPLIPYSGGKMGEVFFSLNTREIQNLLANASSASQVLGLQTTTHNLILPQTKLANVALDQPTAVSHSRIKVLTNRSSLGLFRLTSYTLPAPRAAALFGFLGRYLWLFLTVFLIGGLLIWRFSNRQYDLIARLEQSLPFSTELSGSTSEALNLQNAIEDYIAEHQDLIENSRMQLPFARNQILQLILNGKVSGITSIKHFLDIVDLKLPHPNTVIILSDRDAEWQNHVPHEPTIKADYTVAFIFYEKHSQIVTLINYDDEIEIKPIIAKLRQQLTFIQPSTTLVVSQPLTNLADLHDTYIEVISGIVAVTPESGKTIFYNEVKPTTASNDDFFDFNAELKLENSLRHQDYEQSQEAFEILFNLACQNYDPNSRFDLGMSSLIAKIIRADYQQNAAFNDRLIRQLLNIESTSQLHGILLKTIRRITSYQPDTTSSAPDNLLQNQPDGELLKQYIIANVSSPTISLVDVADHFGLSVSHTSRYIKEITGKTFTVFVTERRILKIQHELCTTDLAIKDIIQQNGYYDVANFTRKFKKLTGFTPGEYRRAYQDSDDCSSEINHA</sequence>
<keyword evidence="7" id="KW-1185">Reference proteome</keyword>
<keyword evidence="3" id="KW-0804">Transcription</keyword>
<dbReference type="SUPFAM" id="SSF46689">
    <property type="entry name" value="Homeodomain-like"/>
    <property type="match status" value="1"/>
</dbReference>
<dbReference type="InterPro" id="IPR018062">
    <property type="entry name" value="HTH_AraC-typ_CS"/>
</dbReference>
<dbReference type="InterPro" id="IPR009057">
    <property type="entry name" value="Homeodomain-like_sf"/>
</dbReference>
<evidence type="ECO:0000313" key="7">
    <source>
        <dbReference type="Proteomes" id="UP001597191"/>
    </source>
</evidence>
<organism evidence="6 7">
    <name type="scientific">Lapidilactobacillus gannanensis</name>
    <dbReference type="NCBI Taxonomy" id="2486002"/>
    <lineage>
        <taxon>Bacteria</taxon>
        <taxon>Bacillati</taxon>
        <taxon>Bacillota</taxon>
        <taxon>Bacilli</taxon>
        <taxon>Lactobacillales</taxon>
        <taxon>Lactobacillaceae</taxon>
        <taxon>Lapidilactobacillus</taxon>
    </lineage>
</organism>
<keyword evidence="4" id="KW-0812">Transmembrane</keyword>
<dbReference type="EMBL" id="JBHTOH010000014">
    <property type="protein sequence ID" value="MFD1410269.1"/>
    <property type="molecule type" value="Genomic_DNA"/>
</dbReference>
<dbReference type="RefSeq" id="WP_379880124.1">
    <property type="nucleotide sequence ID" value="NZ_JBHTOH010000014.1"/>
</dbReference>
<dbReference type="PROSITE" id="PS01124">
    <property type="entry name" value="HTH_ARAC_FAMILY_2"/>
    <property type="match status" value="1"/>
</dbReference>
<dbReference type="PANTHER" id="PTHR43280">
    <property type="entry name" value="ARAC-FAMILY TRANSCRIPTIONAL REGULATOR"/>
    <property type="match status" value="1"/>
</dbReference>
<gene>
    <name evidence="6" type="ORF">ACFQ4R_01350</name>
</gene>
<protein>
    <submittedName>
        <fullName evidence="6">Helix-turn-helix transcriptional regulator</fullName>
    </submittedName>
</protein>
<dbReference type="Gene3D" id="1.10.10.60">
    <property type="entry name" value="Homeodomain-like"/>
    <property type="match status" value="2"/>
</dbReference>
<keyword evidence="2" id="KW-0238">DNA-binding</keyword>
<reference evidence="7" key="1">
    <citation type="journal article" date="2019" name="Int. J. Syst. Evol. Microbiol.">
        <title>The Global Catalogue of Microorganisms (GCM) 10K type strain sequencing project: providing services to taxonomists for standard genome sequencing and annotation.</title>
        <authorList>
            <consortium name="The Broad Institute Genomics Platform"/>
            <consortium name="The Broad Institute Genome Sequencing Center for Infectious Disease"/>
            <person name="Wu L."/>
            <person name="Ma J."/>
        </authorList>
    </citation>
    <scope>NUCLEOTIDE SEQUENCE [LARGE SCALE GENOMIC DNA]</scope>
    <source>
        <strain evidence="7">CCM 8937</strain>
    </source>
</reference>
<comment type="caution">
    <text evidence="6">The sequence shown here is derived from an EMBL/GenBank/DDBJ whole genome shotgun (WGS) entry which is preliminary data.</text>
</comment>
<evidence type="ECO:0000256" key="3">
    <source>
        <dbReference type="ARBA" id="ARBA00023163"/>
    </source>
</evidence>
<evidence type="ECO:0000259" key="5">
    <source>
        <dbReference type="PROSITE" id="PS01124"/>
    </source>
</evidence>
<feature type="transmembrane region" description="Helical" evidence="4">
    <location>
        <begin position="268"/>
        <end position="286"/>
    </location>
</feature>
<dbReference type="InterPro" id="IPR018060">
    <property type="entry name" value="HTH_AraC"/>
</dbReference>
<evidence type="ECO:0000256" key="4">
    <source>
        <dbReference type="SAM" id="Phobius"/>
    </source>
</evidence>
<name>A0ABW4BK12_9LACO</name>
<proteinExistence type="predicted"/>
<dbReference type="Proteomes" id="UP001597191">
    <property type="component" value="Unassembled WGS sequence"/>
</dbReference>
<evidence type="ECO:0000256" key="2">
    <source>
        <dbReference type="ARBA" id="ARBA00023125"/>
    </source>
</evidence>
<evidence type="ECO:0000256" key="1">
    <source>
        <dbReference type="ARBA" id="ARBA00023015"/>
    </source>
</evidence>